<comment type="caution">
    <text evidence="1">The sequence shown here is derived from an EMBL/GenBank/DDBJ whole genome shotgun (WGS) entry which is preliminary data.</text>
</comment>
<protein>
    <submittedName>
        <fullName evidence="1">Uncharacterized protein</fullName>
    </submittedName>
</protein>
<accession>A0AAV6ZSY8</accession>
<dbReference type="EMBL" id="WNYA01000037">
    <property type="protein sequence ID" value="KAG8550592.1"/>
    <property type="molecule type" value="Genomic_DNA"/>
</dbReference>
<evidence type="ECO:0000313" key="1">
    <source>
        <dbReference type="EMBL" id="KAG8550592.1"/>
    </source>
</evidence>
<name>A0AAV6ZSY8_ENGPU</name>
<evidence type="ECO:0000313" key="2">
    <source>
        <dbReference type="Proteomes" id="UP000824782"/>
    </source>
</evidence>
<proteinExistence type="predicted"/>
<sequence length="82" mass="9189">MEGLDLSEWIFPDVRRSLHISGQDPSLLLYLQPLLGCGTLRRPLTSSCLGDHHRVTDQLGGHRVQPHQSKAASVRYCPWKGV</sequence>
<reference evidence="1" key="1">
    <citation type="thesis" date="2020" institute="ProQuest LLC" country="789 East Eisenhower Parkway, Ann Arbor, MI, USA">
        <title>Comparative Genomics and Chromosome Evolution.</title>
        <authorList>
            <person name="Mudd A.B."/>
        </authorList>
    </citation>
    <scope>NUCLEOTIDE SEQUENCE</scope>
    <source>
        <strain evidence="1">237g6f4</strain>
        <tissue evidence="1">Blood</tissue>
    </source>
</reference>
<gene>
    <name evidence="1" type="ORF">GDO81_023180</name>
</gene>
<dbReference type="Proteomes" id="UP000824782">
    <property type="component" value="Unassembled WGS sequence"/>
</dbReference>
<organism evidence="1 2">
    <name type="scientific">Engystomops pustulosus</name>
    <name type="common">Tungara frog</name>
    <name type="synonym">Physalaemus pustulosus</name>
    <dbReference type="NCBI Taxonomy" id="76066"/>
    <lineage>
        <taxon>Eukaryota</taxon>
        <taxon>Metazoa</taxon>
        <taxon>Chordata</taxon>
        <taxon>Craniata</taxon>
        <taxon>Vertebrata</taxon>
        <taxon>Euteleostomi</taxon>
        <taxon>Amphibia</taxon>
        <taxon>Batrachia</taxon>
        <taxon>Anura</taxon>
        <taxon>Neobatrachia</taxon>
        <taxon>Hyloidea</taxon>
        <taxon>Leptodactylidae</taxon>
        <taxon>Leiuperinae</taxon>
        <taxon>Engystomops</taxon>
    </lineage>
</organism>
<dbReference type="AlphaFoldDB" id="A0AAV6ZSY8"/>
<keyword evidence="2" id="KW-1185">Reference proteome</keyword>